<organism evidence="9 10">
    <name type="scientific">Podospora pseudocomata</name>
    <dbReference type="NCBI Taxonomy" id="2093779"/>
    <lineage>
        <taxon>Eukaryota</taxon>
        <taxon>Fungi</taxon>
        <taxon>Dikarya</taxon>
        <taxon>Ascomycota</taxon>
        <taxon>Pezizomycotina</taxon>
        <taxon>Sordariomycetes</taxon>
        <taxon>Sordariomycetidae</taxon>
        <taxon>Sordariales</taxon>
        <taxon>Podosporaceae</taxon>
        <taxon>Podospora</taxon>
    </lineage>
</organism>
<dbReference type="PANTHER" id="PTHR24305">
    <property type="entry name" value="CYTOCHROME P450"/>
    <property type="match status" value="1"/>
</dbReference>
<evidence type="ECO:0008006" key="11">
    <source>
        <dbReference type="Google" id="ProtNLM"/>
    </source>
</evidence>
<dbReference type="Gene3D" id="1.10.630.10">
    <property type="entry name" value="Cytochrome P450"/>
    <property type="match status" value="1"/>
</dbReference>
<dbReference type="InterPro" id="IPR036396">
    <property type="entry name" value="Cyt_P450_sf"/>
</dbReference>
<evidence type="ECO:0000256" key="7">
    <source>
        <dbReference type="ARBA" id="ARBA00023033"/>
    </source>
</evidence>
<dbReference type="PRINTS" id="PR00385">
    <property type="entry name" value="P450"/>
</dbReference>
<dbReference type="PANTHER" id="PTHR24305:SF77">
    <property type="entry name" value="CYTOCHROME P450 MONOOXYGENASE"/>
    <property type="match status" value="1"/>
</dbReference>
<evidence type="ECO:0000256" key="5">
    <source>
        <dbReference type="ARBA" id="ARBA00023002"/>
    </source>
</evidence>
<keyword evidence="3" id="KW-0349">Heme</keyword>
<dbReference type="InterPro" id="IPR001128">
    <property type="entry name" value="Cyt_P450"/>
</dbReference>
<keyword evidence="7" id="KW-0503">Monooxygenase</keyword>
<comment type="cofactor">
    <cofactor evidence="1">
        <name>heme</name>
        <dbReference type="ChEBI" id="CHEBI:30413"/>
    </cofactor>
</comment>
<dbReference type="Pfam" id="PF00067">
    <property type="entry name" value="p450"/>
    <property type="match status" value="1"/>
</dbReference>
<dbReference type="Proteomes" id="UP001323405">
    <property type="component" value="Unassembled WGS sequence"/>
</dbReference>
<feature type="compositionally biased region" description="Polar residues" evidence="8">
    <location>
        <begin position="772"/>
        <end position="792"/>
    </location>
</feature>
<name>A0ABR0GD02_9PEZI</name>
<proteinExistence type="inferred from homology"/>
<comment type="caution">
    <text evidence="9">The sequence shown here is derived from an EMBL/GenBank/DDBJ whole genome shotgun (WGS) entry which is preliminary data.</text>
</comment>
<feature type="compositionally biased region" description="Low complexity" evidence="8">
    <location>
        <begin position="759"/>
        <end position="771"/>
    </location>
</feature>
<reference evidence="9 10" key="1">
    <citation type="journal article" date="2023" name="bioRxiv">
        <title>High-quality genome assemblies of four members of thePodospora anserinaspecies complex.</title>
        <authorList>
            <person name="Ament-Velasquez S.L."/>
            <person name="Vogan A.A."/>
            <person name="Wallerman O."/>
            <person name="Hartmann F."/>
            <person name="Gautier V."/>
            <person name="Silar P."/>
            <person name="Giraud T."/>
            <person name="Johannesson H."/>
        </authorList>
    </citation>
    <scope>NUCLEOTIDE SEQUENCE [LARGE SCALE GENOMIC DNA]</scope>
    <source>
        <strain evidence="9 10">CBS 415.72m</strain>
    </source>
</reference>
<keyword evidence="6" id="KW-0408">Iron</keyword>
<keyword evidence="10" id="KW-1185">Reference proteome</keyword>
<dbReference type="InterPro" id="IPR002401">
    <property type="entry name" value="Cyt_P450_E_grp-I"/>
</dbReference>
<comment type="similarity">
    <text evidence="2">Belongs to the cytochrome P450 family.</text>
</comment>
<dbReference type="GeneID" id="87903721"/>
<evidence type="ECO:0000256" key="8">
    <source>
        <dbReference type="SAM" id="MobiDB-lite"/>
    </source>
</evidence>
<evidence type="ECO:0000256" key="1">
    <source>
        <dbReference type="ARBA" id="ARBA00001971"/>
    </source>
</evidence>
<keyword evidence="5" id="KW-0560">Oxidoreductase</keyword>
<gene>
    <name evidence="9" type="ORF">QC762_0084540</name>
</gene>
<feature type="compositionally biased region" description="Low complexity" evidence="8">
    <location>
        <begin position="596"/>
        <end position="607"/>
    </location>
</feature>
<keyword evidence="4" id="KW-0479">Metal-binding</keyword>
<evidence type="ECO:0000313" key="10">
    <source>
        <dbReference type="Proteomes" id="UP001323405"/>
    </source>
</evidence>
<feature type="region of interest" description="Disordered" evidence="8">
    <location>
        <begin position="747"/>
        <end position="802"/>
    </location>
</feature>
<evidence type="ECO:0000256" key="6">
    <source>
        <dbReference type="ARBA" id="ARBA00023004"/>
    </source>
</evidence>
<dbReference type="InterPro" id="IPR050121">
    <property type="entry name" value="Cytochrome_P450_monoxygenase"/>
</dbReference>
<evidence type="ECO:0000256" key="3">
    <source>
        <dbReference type="ARBA" id="ARBA00022617"/>
    </source>
</evidence>
<dbReference type="SUPFAM" id="SSF48264">
    <property type="entry name" value="Cytochrome P450"/>
    <property type="match status" value="1"/>
</dbReference>
<evidence type="ECO:0000256" key="2">
    <source>
        <dbReference type="ARBA" id="ARBA00010617"/>
    </source>
</evidence>
<dbReference type="PRINTS" id="PR00463">
    <property type="entry name" value="EP450I"/>
</dbReference>
<dbReference type="EMBL" id="JAFFHA010000007">
    <property type="protein sequence ID" value="KAK4653527.1"/>
    <property type="molecule type" value="Genomic_DNA"/>
</dbReference>
<feature type="region of interest" description="Disordered" evidence="8">
    <location>
        <begin position="538"/>
        <end position="637"/>
    </location>
</feature>
<dbReference type="RefSeq" id="XP_062742502.1">
    <property type="nucleotide sequence ID" value="XM_062883975.1"/>
</dbReference>
<evidence type="ECO:0000313" key="9">
    <source>
        <dbReference type="EMBL" id="KAK4653527.1"/>
    </source>
</evidence>
<protein>
    <recommendedName>
        <fullName evidence="11">Cytochrome P450 E-class, group I</fullName>
    </recommendedName>
</protein>
<sequence length="882" mass="98591">MTLLSTTVPHLQAAWDVHPYLLLSVPFALYLLISNVRSYLKLRHINGPFLAHFTYVWFVGSVARGKMLNTLQELTYKYGPVCRIGPNDLLVGDFDEVVRINGVRSPYVKSDWYTTIRFDVDGGDSVVSLMDTAEHDVRKAKLIKGYEGRGKGQDKGWMDKVVDKHLVELVRLLREKYVKQGREINWTNVMRYFSADVMVEALMGEAWGDLQTDSDIHKFFEMSDYSTPYIHTVGSWGSLRWLTSSWWFIRKAGPKVTDDHGLGKFISLVREEVSKRFRDPESKKGDMLADWISQGLTSRECELDVILGVIAGADTVAVPMRTIFLYLITSPLVYSKLKDEITTAIKTRTISEPITNQQALKLPYMQAVIHEGLRMMPISAFGFPKRVPAEGDMICGIHVPGGTDIFPNNLAIQRSKKVFGDDVDVFRPERWLIENTRGPEHRSLMVRHIEVIFGHGRWQCPGRMLAWVQLNKVFVEVLRNFDFQVGNPRDPWKLGVYSSVTDDCTYGPLNYTLDPYCPSCGHSRCAYCTYTVGTIKTRDGGGGNRSSSGNLSRPREMQEPLYGSSSAPELETDAKSGIPPARLKDPQLSTNERPQSETGPEGSTSSTFEPSVLSETSFSGQAPAKYRAAVPQPSQIETRKDITSEELHVANDPSKQQWSESKLYPTSVPQARAIKLDELRARPSSKQTSRSTWMSAEVRAYSFKMSHQRAMPRSHGHVGAVTRLHVHVPVSQLQAAIDFAAQAAGPNAHTVTSRRPVEQGGASASSSSQASTNTELPQANSTNSGPRSPHTSTSDEEVNSVLPPFIPTGTKRFLLLCVNTGSLGGVRHRRLANVEVTNTECGGELFQSLRNAYYSLGKSTWNPFLVPETMHYVKFQLLFLQR</sequence>
<dbReference type="CDD" id="cd11060">
    <property type="entry name" value="CYP57A1-like"/>
    <property type="match status" value="1"/>
</dbReference>
<evidence type="ECO:0000256" key="4">
    <source>
        <dbReference type="ARBA" id="ARBA00022723"/>
    </source>
</evidence>
<accession>A0ABR0GD02</accession>